<keyword evidence="5 9" id="KW-0798">TonB box</keyword>
<dbReference type="NCBIfam" id="TIGR04056">
    <property type="entry name" value="OMP_RagA_SusC"/>
    <property type="match status" value="1"/>
</dbReference>
<sequence length="1030" mass="111100">MKLLVLLCCCALLCSPPLRAQETKTLLKGFVLSVTGEPLNGASVVVKDHGEGTITSPNGAFQLTISSNKVALIVSAVGYTTKEEVVLVKEAGALVIHLSPGKNVLDEVVVVGYGTRRKADLTGSLTAISEQSLKDVPVANLSAALQGQGAGIDVQKSGGNSHPGAAPSILVRGVRSIDASNSPLIVVDGIPFNGSIDDINTNDVVGVTVLKDASSTAIYGSRGANGVVLVTTNRGRTGKPVVTYSGYGGFTKPSGEYGVMNGPEFENLKKWGLINGNPGKYTGIDDPAFMTDGTFAPEELYGIRHNRSTDWQKEVYRTGFMTDHQVGVSGGADFTQYAVSGGYHKETGVYPGQSFERFSVKLSVDQQLGRLIRFGLNSLDSYTITNGENANPMEQALRASPLASPYDSTGALINYFVPGSANQVWNPLDNFVKGAAVENRKRLNTFNTLYLDVSLAKGLKYRFNAGTEIHTDIYGNFYASNTTNNLGGLSTSTNSTGINTSYTLENLLTYDRTFGGRHKVNFTGLYSLQQYEAQSNSFSDNSITADYLQYYNPQYAANLTGTGSYQKWDIISYMGRLNYTYADRYLLTLTLRSDGSSRLAPGNKYHVFPSAAAAWNINHETFMKNTRTFSDLKLRLSYGTVGNTAIDPYQTLGSLSAINYNFGTAVVTGAYPTNVPNPNLTWEYTSTLNLGLDFGVLNNRVTGSVDLYHEYTNNLLLPESLPPTSGIPNAVLTNIGKTENQGIELQVGAMILQSKGKGAFTWRADLNLYINRGKITRLENGVTQDIANNWFVGHPIGTIFDYKKLGIWQNTGADSALAQKLGLTLTGTGSVIGTIKVADVNGNGKIDAGDRITQGSNQPKWEGGMTNRFSYRGFDFTVVAFARVGGTITSSLFQSGGFVNTYQGNYNNINVNYWTPANHENVYPKPNSASTNTPYSSLLSYFDGTFVKIRSLSLGYTLPRSWLTMTGFHTMRVYATAQNPFILFSPYRNKYGGVDPETAMGSGAGSGNEGAIGINTPSTWSMIFGVNGSL</sequence>
<keyword evidence="10" id="KW-0732">Signal</keyword>
<evidence type="ECO:0000256" key="10">
    <source>
        <dbReference type="SAM" id="SignalP"/>
    </source>
</evidence>
<comment type="similarity">
    <text evidence="8 9">Belongs to the TonB-dependent receptor family.</text>
</comment>
<feature type="chain" id="PRO_5020618524" evidence="10">
    <location>
        <begin position="21"/>
        <end position="1030"/>
    </location>
</feature>
<evidence type="ECO:0000313" key="14">
    <source>
        <dbReference type="Proteomes" id="UP000294498"/>
    </source>
</evidence>
<evidence type="ECO:0000256" key="6">
    <source>
        <dbReference type="ARBA" id="ARBA00023136"/>
    </source>
</evidence>
<dbReference type="Gene3D" id="2.60.40.1120">
    <property type="entry name" value="Carboxypeptidase-like, regulatory domain"/>
    <property type="match status" value="1"/>
</dbReference>
<dbReference type="SUPFAM" id="SSF56935">
    <property type="entry name" value="Porins"/>
    <property type="match status" value="1"/>
</dbReference>
<dbReference type="InterPro" id="IPR023996">
    <property type="entry name" value="TonB-dep_OMP_SusC/RagA"/>
</dbReference>
<evidence type="ECO:0000256" key="7">
    <source>
        <dbReference type="ARBA" id="ARBA00023237"/>
    </source>
</evidence>
<dbReference type="InterPro" id="IPR000531">
    <property type="entry name" value="Beta-barrel_TonB"/>
</dbReference>
<evidence type="ECO:0000259" key="11">
    <source>
        <dbReference type="Pfam" id="PF00593"/>
    </source>
</evidence>
<dbReference type="Proteomes" id="UP000294498">
    <property type="component" value="Unassembled WGS sequence"/>
</dbReference>
<dbReference type="InterPro" id="IPR037066">
    <property type="entry name" value="Plug_dom_sf"/>
</dbReference>
<dbReference type="OrthoDB" id="9768177at2"/>
<dbReference type="SUPFAM" id="SSF49464">
    <property type="entry name" value="Carboxypeptidase regulatory domain-like"/>
    <property type="match status" value="1"/>
</dbReference>
<feature type="domain" description="TonB-dependent receptor plug" evidence="12">
    <location>
        <begin position="118"/>
        <end position="227"/>
    </location>
</feature>
<keyword evidence="2 8" id="KW-0813">Transport</keyword>
<dbReference type="InterPro" id="IPR008969">
    <property type="entry name" value="CarboxyPept-like_regulatory"/>
</dbReference>
<evidence type="ECO:0000256" key="5">
    <source>
        <dbReference type="ARBA" id="ARBA00023077"/>
    </source>
</evidence>
<accession>A0A4R8DV90</accession>
<gene>
    <name evidence="13" type="ORF">EDB95_2132</name>
</gene>
<keyword evidence="7 8" id="KW-0998">Cell outer membrane</keyword>
<keyword evidence="3 8" id="KW-1134">Transmembrane beta strand</keyword>
<comment type="caution">
    <text evidence="13">The sequence shown here is derived from an EMBL/GenBank/DDBJ whole genome shotgun (WGS) entry which is preliminary data.</text>
</comment>
<name>A0A4R8DV90_9BACT</name>
<evidence type="ECO:0000256" key="4">
    <source>
        <dbReference type="ARBA" id="ARBA00022692"/>
    </source>
</evidence>
<feature type="domain" description="TonB-dependent receptor-like beta-barrel" evidence="11">
    <location>
        <begin position="447"/>
        <end position="877"/>
    </location>
</feature>
<keyword evidence="6 8" id="KW-0472">Membrane</keyword>
<evidence type="ECO:0000256" key="1">
    <source>
        <dbReference type="ARBA" id="ARBA00004571"/>
    </source>
</evidence>
<dbReference type="Pfam" id="PF00593">
    <property type="entry name" value="TonB_dep_Rec_b-barrel"/>
    <property type="match status" value="1"/>
</dbReference>
<dbReference type="PROSITE" id="PS52016">
    <property type="entry name" value="TONB_DEPENDENT_REC_3"/>
    <property type="match status" value="1"/>
</dbReference>
<dbReference type="InterPro" id="IPR039426">
    <property type="entry name" value="TonB-dep_rcpt-like"/>
</dbReference>
<evidence type="ECO:0000256" key="2">
    <source>
        <dbReference type="ARBA" id="ARBA00022448"/>
    </source>
</evidence>
<dbReference type="RefSeq" id="WP_133993366.1">
    <property type="nucleotide sequence ID" value="NZ_SODV01000001.1"/>
</dbReference>
<feature type="signal peptide" evidence="10">
    <location>
        <begin position="1"/>
        <end position="20"/>
    </location>
</feature>
<evidence type="ECO:0000259" key="12">
    <source>
        <dbReference type="Pfam" id="PF07715"/>
    </source>
</evidence>
<organism evidence="13 14">
    <name type="scientific">Dinghuibacter silviterrae</name>
    <dbReference type="NCBI Taxonomy" id="1539049"/>
    <lineage>
        <taxon>Bacteria</taxon>
        <taxon>Pseudomonadati</taxon>
        <taxon>Bacteroidota</taxon>
        <taxon>Chitinophagia</taxon>
        <taxon>Chitinophagales</taxon>
        <taxon>Chitinophagaceae</taxon>
        <taxon>Dinghuibacter</taxon>
    </lineage>
</organism>
<keyword evidence="4 8" id="KW-0812">Transmembrane</keyword>
<protein>
    <submittedName>
        <fullName evidence="13">TonB-linked SusC/RagA family outer membrane protein</fullName>
    </submittedName>
</protein>
<dbReference type="Pfam" id="PF07715">
    <property type="entry name" value="Plug"/>
    <property type="match status" value="1"/>
</dbReference>
<proteinExistence type="inferred from homology"/>
<dbReference type="NCBIfam" id="TIGR04057">
    <property type="entry name" value="SusC_RagA_signa"/>
    <property type="match status" value="1"/>
</dbReference>
<dbReference type="InterPro" id="IPR036942">
    <property type="entry name" value="Beta-barrel_TonB_sf"/>
</dbReference>
<evidence type="ECO:0000256" key="9">
    <source>
        <dbReference type="RuleBase" id="RU003357"/>
    </source>
</evidence>
<reference evidence="13 14" key="1">
    <citation type="submission" date="2019-03" db="EMBL/GenBank/DDBJ databases">
        <title>Genomic Encyclopedia of Type Strains, Phase IV (KMG-IV): sequencing the most valuable type-strain genomes for metagenomic binning, comparative biology and taxonomic classification.</title>
        <authorList>
            <person name="Goeker M."/>
        </authorList>
    </citation>
    <scope>NUCLEOTIDE SEQUENCE [LARGE SCALE GENOMIC DNA]</scope>
    <source>
        <strain evidence="13 14">DSM 100059</strain>
    </source>
</reference>
<dbReference type="EMBL" id="SODV01000001">
    <property type="protein sequence ID" value="TDX01101.1"/>
    <property type="molecule type" value="Genomic_DNA"/>
</dbReference>
<dbReference type="Gene3D" id="2.40.170.20">
    <property type="entry name" value="TonB-dependent receptor, beta-barrel domain"/>
    <property type="match status" value="1"/>
</dbReference>
<keyword evidence="14" id="KW-1185">Reference proteome</keyword>
<dbReference type="InterPro" id="IPR012910">
    <property type="entry name" value="Plug_dom"/>
</dbReference>
<dbReference type="InterPro" id="IPR023997">
    <property type="entry name" value="TonB-dep_OMP_SusC/RagA_CS"/>
</dbReference>
<comment type="subcellular location">
    <subcellularLocation>
        <location evidence="1 8">Cell outer membrane</location>
        <topology evidence="1 8">Multi-pass membrane protein</topology>
    </subcellularLocation>
</comment>
<evidence type="ECO:0000256" key="8">
    <source>
        <dbReference type="PROSITE-ProRule" id="PRU01360"/>
    </source>
</evidence>
<dbReference type="Gene3D" id="2.170.130.10">
    <property type="entry name" value="TonB-dependent receptor, plug domain"/>
    <property type="match status" value="1"/>
</dbReference>
<evidence type="ECO:0000313" key="13">
    <source>
        <dbReference type="EMBL" id="TDX01101.1"/>
    </source>
</evidence>
<dbReference type="AlphaFoldDB" id="A0A4R8DV90"/>
<dbReference type="GO" id="GO:0009279">
    <property type="term" value="C:cell outer membrane"/>
    <property type="evidence" value="ECO:0007669"/>
    <property type="project" value="UniProtKB-SubCell"/>
</dbReference>
<evidence type="ECO:0000256" key="3">
    <source>
        <dbReference type="ARBA" id="ARBA00022452"/>
    </source>
</evidence>
<dbReference type="Pfam" id="PF13715">
    <property type="entry name" value="CarbopepD_reg_2"/>
    <property type="match status" value="1"/>
</dbReference>